<dbReference type="Proteomes" id="UP001303285">
    <property type="component" value="Unassembled WGS sequence"/>
</dbReference>
<evidence type="ECO:0000313" key="1">
    <source>
        <dbReference type="EMBL" id="MEA5608934.1"/>
    </source>
</evidence>
<reference evidence="1 2" key="1">
    <citation type="submission" date="2023-12" db="EMBL/GenBank/DDBJ databases">
        <title>Baltic Sea Cyanobacteria.</title>
        <authorList>
            <person name="Delbaje E."/>
            <person name="Fewer D.P."/>
            <person name="Shishido T.K."/>
        </authorList>
    </citation>
    <scope>NUCLEOTIDE SEQUENCE [LARGE SCALE GENOMIC DNA]</scope>
    <source>
        <strain evidence="1 2">UHCC 0060</strain>
    </source>
</reference>
<organism evidence="1 2">
    <name type="scientific">Nodularia spumigena UHCC 0060</name>
    <dbReference type="NCBI Taxonomy" id="3110300"/>
    <lineage>
        <taxon>Bacteria</taxon>
        <taxon>Bacillati</taxon>
        <taxon>Cyanobacteriota</taxon>
        <taxon>Cyanophyceae</taxon>
        <taxon>Nostocales</taxon>
        <taxon>Nodulariaceae</taxon>
        <taxon>Nodularia</taxon>
    </lineage>
</organism>
<protein>
    <submittedName>
        <fullName evidence="1">Uncharacterized protein</fullName>
    </submittedName>
</protein>
<dbReference type="EMBL" id="JAYGHK010000036">
    <property type="protein sequence ID" value="MEA5608934.1"/>
    <property type="molecule type" value="Genomic_DNA"/>
</dbReference>
<sequence>MIRYSSRWMLHIFNIQLNIPLDISGEFIHKPEINPVTSFGLILQNKI</sequence>
<accession>A0ABU5UT40</accession>
<evidence type="ECO:0000313" key="2">
    <source>
        <dbReference type="Proteomes" id="UP001303285"/>
    </source>
</evidence>
<proteinExistence type="predicted"/>
<gene>
    <name evidence="1" type="ORF">VB695_12790</name>
</gene>
<keyword evidence="2" id="KW-1185">Reference proteome</keyword>
<dbReference type="GeneID" id="78019990"/>
<comment type="caution">
    <text evidence="1">The sequence shown here is derived from an EMBL/GenBank/DDBJ whole genome shotgun (WGS) entry which is preliminary data.</text>
</comment>
<dbReference type="RefSeq" id="WP_157133680.1">
    <property type="nucleotide sequence ID" value="NZ_JAYGHK010000036.1"/>
</dbReference>
<name>A0ABU5UT40_NODSP</name>